<dbReference type="Pfam" id="PF00005">
    <property type="entry name" value="ABC_tran"/>
    <property type="match status" value="1"/>
</dbReference>
<sequence>MMKSYHLLWAGQQLKLSNLLLSRKGAWILAWVLGQATAIASIALLALSGWFITAAGLAGLLSLATAYTFNYFTPAGIIRLLAIVRTAGRYGERLGSHDAVLGLLADLRSGLFARLAAGKQQSASVRQMHRLLSDIELLNNWPLNVVLPWLWALIVLLCILDLTAIVANGLLALYLGVPLLLATVVIPAVAAWCGQNWGRQQAAQAEQRRAALLQPLEVLTALLQWQQWPRFATAFFAEDGIYVSGQLRQQRLAGKVVLLQQVCLAVAAAILLWQGSVQLGHGGLSVAMLLALLLAVFGFAELVLLLGMNMMTYGLCRAACARLNALVPAQVLPEFAKPALPVVLHLQARGICARWPGALNGAENISFEVINGDILLLQGASGAGKSTLLAVLADELQPESGELYCNQQPFAAWQWQGQVAYLAQQLDIFDLTLAENLRLGKAEATEDELWAVLASVGLAAWAENQPEKLDTPLGEYGAAVSGGQARRIALARLLLRPYALMILDEPFAGIDEETQTALAAMLRRHQQHGILIVASHQVNPWPDAQVLDVG</sequence>
<dbReference type="InterPro" id="IPR036640">
    <property type="entry name" value="ABC1_TM_sf"/>
</dbReference>
<feature type="transmembrane region" description="Helical" evidence="8">
    <location>
        <begin position="25"/>
        <end position="44"/>
    </location>
</feature>
<feature type="transmembrane region" description="Helical" evidence="8">
    <location>
        <begin position="50"/>
        <end position="72"/>
    </location>
</feature>
<protein>
    <recommendedName>
        <fullName evidence="13">Thiol reductant ABC exporter subunit CydC</fullName>
    </recommendedName>
</protein>
<dbReference type="GO" id="GO:0005886">
    <property type="term" value="C:plasma membrane"/>
    <property type="evidence" value="ECO:0007669"/>
    <property type="project" value="UniProtKB-SubCell"/>
</dbReference>
<dbReference type="InterPro" id="IPR027417">
    <property type="entry name" value="P-loop_NTPase"/>
</dbReference>
<evidence type="ECO:0000313" key="12">
    <source>
        <dbReference type="Proteomes" id="UP000231293"/>
    </source>
</evidence>
<evidence type="ECO:0000256" key="2">
    <source>
        <dbReference type="ARBA" id="ARBA00022475"/>
    </source>
</evidence>
<keyword evidence="7 8" id="KW-0472">Membrane</keyword>
<evidence type="ECO:0000256" key="1">
    <source>
        <dbReference type="ARBA" id="ARBA00004651"/>
    </source>
</evidence>
<name>A0A2N9WR17_9NEIS</name>
<dbReference type="GO" id="GO:0005524">
    <property type="term" value="F:ATP binding"/>
    <property type="evidence" value="ECO:0007669"/>
    <property type="project" value="UniProtKB-KW"/>
</dbReference>
<dbReference type="PANTHER" id="PTHR24221:SF654">
    <property type="entry name" value="ATP-BINDING CASSETTE SUB-FAMILY B MEMBER 6"/>
    <property type="match status" value="1"/>
</dbReference>
<dbReference type="InterPro" id="IPR039421">
    <property type="entry name" value="Type_1_exporter"/>
</dbReference>
<evidence type="ECO:0000256" key="4">
    <source>
        <dbReference type="ARBA" id="ARBA00022741"/>
    </source>
</evidence>
<keyword evidence="5" id="KW-0067">ATP-binding</keyword>
<dbReference type="InterPro" id="IPR011527">
    <property type="entry name" value="ABC1_TM_dom"/>
</dbReference>
<feature type="domain" description="ABC transporter" evidence="9">
    <location>
        <begin position="346"/>
        <end position="546"/>
    </location>
</feature>
<comment type="subcellular location">
    <subcellularLocation>
        <location evidence="1">Cell membrane</location>
        <topology evidence="1">Multi-pass membrane protein</topology>
    </subcellularLocation>
</comment>
<evidence type="ECO:0000256" key="7">
    <source>
        <dbReference type="ARBA" id="ARBA00023136"/>
    </source>
</evidence>
<dbReference type="PROSITE" id="PS50893">
    <property type="entry name" value="ABC_TRANSPORTER_2"/>
    <property type="match status" value="1"/>
</dbReference>
<feature type="transmembrane region" description="Helical" evidence="8">
    <location>
        <begin position="286"/>
        <end position="307"/>
    </location>
</feature>
<evidence type="ECO:0000259" key="9">
    <source>
        <dbReference type="PROSITE" id="PS50893"/>
    </source>
</evidence>
<dbReference type="InterPro" id="IPR003439">
    <property type="entry name" value="ABC_transporter-like_ATP-bd"/>
</dbReference>
<gene>
    <name evidence="11" type="ORF">BGI32_10070</name>
</gene>
<dbReference type="RefSeq" id="WP_100090062.1">
    <property type="nucleotide sequence ID" value="NZ_MDVB01000118.1"/>
</dbReference>
<accession>A0A2N9WR17</accession>
<comment type="caution">
    <text evidence="11">The sequence shown here is derived from an EMBL/GenBank/DDBJ whole genome shotgun (WGS) entry which is preliminary data.</text>
</comment>
<dbReference type="Proteomes" id="UP000231293">
    <property type="component" value="Unassembled WGS sequence"/>
</dbReference>
<dbReference type="Gene3D" id="3.40.50.300">
    <property type="entry name" value="P-loop containing nucleotide triphosphate hydrolases"/>
    <property type="match status" value="1"/>
</dbReference>
<keyword evidence="6 8" id="KW-1133">Transmembrane helix</keyword>
<keyword evidence="4" id="KW-0547">Nucleotide-binding</keyword>
<evidence type="ECO:0008006" key="13">
    <source>
        <dbReference type="Google" id="ProtNLM"/>
    </source>
</evidence>
<feature type="transmembrane region" description="Helical" evidence="8">
    <location>
        <begin position="256"/>
        <end position="274"/>
    </location>
</feature>
<dbReference type="GO" id="GO:0140359">
    <property type="term" value="F:ABC-type transporter activity"/>
    <property type="evidence" value="ECO:0007669"/>
    <property type="project" value="InterPro"/>
</dbReference>
<dbReference type="SMART" id="SM00382">
    <property type="entry name" value="AAA"/>
    <property type="match status" value="1"/>
</dbReference>
<evidence type="ECO:0000256" key="3">
    <source>
        <dbReference type="ARBA" id="ARBA00022692"/>
    </source>
</evidence>
<dbReference type="GO" id="GO:0016887">
    <property type="term" value="F:ATP hydrolysis activity"/>
    <property type="evidence" value="ECO:0007669"/>
    <property type="project" value="InterPro"/>
</dbReference>
<dbReference type="EMBL" id="MDVB01000118">
    <property type="protein sequence ID" value="PIT12306.1"/>
    <property type="molecule type" value="Genomic_DNA"/>
</dbReference>
<evidence type="ECO:0000313" key="11">
    <source>
        <dbReference type="EMBL" id="PIT12306.1"/>
    </source>
</evidence>
<feature type="transmembrane region" description="Helical" evidence="8">
    <location>
        <begin position="146"/>
        <end position="167"/>
    </location>
</feature>
<dbReference type="AlphaFoldDB" id="A0A2N9WR17"/>
<dbReference type="InterPro" id="IPR003593">
    <property type="entry name" value="AAA+_ATPase"/>
</dbReference>
<dbReference type="PROSITE" id="PS50929">
    <property type="entry name" value="ABC_TM1F"/>
    <property type="match status" value="1"/>
</dbReference>
<dbReference type="Gene3D" id="1.20.1560.10">
    <property type="entry name" value="ABC transporter type 1, transmembrane domain"/>
    <property type="match status" value="1"/>
</dbReference>
<dbReference type="InterPro" id="IPR017871">
    <property type="entry name" value="ABC_transporter-like_CS"/>
</dbReference>
<evidence type="ECO:0000256" key="8">
    <source>
        <dbReference type="SAM" id="Phobius"/>
    </source>
</evidence>
<dbReference type="SUPFAM" id="SSF90123">
    <property type="entry name" value="ABC transporter transmembrane region"/>
    <property type="match status" value="1"/>
</dbReference>
<feature type="transmembrane region" description="Helical" evidence="8">
    <location>
        <begin position="173"/>
        <end position="193"/>
    </location>
</feature>
<organism evidence="11 12">
    <name type="scientific">Snodgrassella alvi</name>
    <dbReference type="NCBI Taxonomy" id="1196083"/>
    <lineage>
        <taxon>Bacteria</taxon>
        <taxon>Pseudomonadati</taxon>
        <taxon>Pseudomonadota</taxon>
        <taxon>Betaproteobacteria</taxon>
        <taxon>Neisseriales</taxon>
        <taxon>Neisseriaceae</taxon>
        <taxon>Snodgrassella</taxon>
    </lineage>
</organism>
<dbReference type="SUPFAM" id="SSF52540">
    <property type="entry name" value="P-loop containing nucleoside triphosphate hydrolases"/>
    <property type="match status" value="1"/>
</dbReference>
<dbReference type="PROSITE" id="PS00211">
    <property type="entry name" value="ABC_TRANSPORTER_1"/>
    <property type="match status" value="1"/>
</dbReference>
<feature type="domain" description="ABC transmembrane type-1" evidence="10">
    <location>
        <begin position="36"/>
        <end position="315"/>
    </location>
</feature>
<keyword evidence="2" id="KW-1003">Cell membrane</keyword>
<keyword evidence="3 8" id="KW-0812">Transmembrane</keyword>
<evidence type="ECO:0000256" key="6">
    <source>
        <dbReference type="ARBA" id="ARBA00022989"/>
    </source>
</evidence>
<proteinExistence type="predicted"/>
<evidence type="ECO:0000256" key="5">
    <source>
        <dbReference type="ARBA" id="ARBA00022840"/>
    </source>
</evidence>
<evidence type="ECO:0000259" key="10">
    <source>
        <dbReference type="PROSITE" id="PS50929"/>
    </source>
</evidence>
<dbReference type="PANTHER" id="PTHR24221">
    <property type="entry name" value="ATP-BINDING CASSETTE SUB-FAMILY B"/>
    <property type="match status" value="1"/>
</dbReference>
<reference evidence="11 12" key="1">
    <citation type="journal article" date="2017" name="MBio">
        <title>Type VI secretion-mediated competition in the bee gut microbiome.</title>
        <authorList>
            <person name="Steele M.I."/>
            <person name="Kwong W.K."/>
            <person name="Powell J.E."/>
            <person name="Whiteley M."/>
            <person name="Moran N.A."/>
        </authorList>
    </citation>
    <scope>NUCLEOTIDE SEQUENCE [LARGE SCALE GENOMIC DNA]</scope>
    <source>
        <strain evidence="11 12">App2-2</strain>
    </source>
</reference>